<dbReference type="Proteomes" id="UP000422569">
    <property type="component" value="Chromosome"/>
</dbReference>
<reference evidence="1 2" key="1">
    <citation type="submission" date="2019-09" db="EMBL/GenBank/DDBJ databases">
        <title>Isolation and complete genome sequencing of Methylocystis species.</title>
        <authorList>
            <person name="Rumah B.L."/>
            <person name="Stead C.E."/>
            <person name="Stevens B.C."/>
            <person name="Minton N.P."/>
            <person name="Grosse-Honebrink A."/>
            <person name="Zhang Y."/>
        </authorList>
    </citation>
    <scope>NUCLEOTIDE SEQUENCE [LARGE SCALE GENOMIC DNA]</scope>
    <source>
        <strain evidence="1 2">BRCS2</strain>
    </source>
</reference>
<gene>
    <name evidence="1" type="ORF">F7D14_19435</name>
</gene>
<dbReference type="AlphaFoldDB" id="A0A6B8MDS0"/>
<protein>
    <submittedName>
        <fullName evidence="1">Uncharacterized protein</fullName>
    </submittedName>
</protein>
<organism evidence="1 2">
    <name type="scientific">Methylocystis parvus</name>
    <dbReference type="NCBI Taxonomy" id="134"/>
    <lineage>
        <taxon>Bacteria</taxon>
        <taxon>Pseudomonadati</taxon>
        <taxon>Pseudomonadota</taxon>
        <taxon>Alphaproteobacteria</taxon>
        <taxon>Hyphomicrobiales</taxon>
        <taxon>Methylocystaceae</taxon>
        <taxon>Methylocystis</taxon>
    </lineage>
</organism>
<evidence type="ECO:0000313" key="2">
    <source>
        <dbReference type="Proteomes" id="UP000422569"/>
    </source>
</evidence>
<keyword evidence="2" id="KW-1185">Reference proteome</keyword>
<dbReference type="EMBL" id="CP044331">
    <property type="protein sequence ID" value="QGM99443.1"/>
    <property type="molecule type" value="Genomic_DNA"/>
</dbReference>
<proteinExistence type="predicted"/>
<dbReference type="RefSeq" id="WP_016918428.1">
    <property type="nucleotide sequence ID" value="NZ_CP044331.1"/>
</dbReference>
<name>A0A6B8MDS0_9HYPH</name>
<accession>A0A6B8MDS0</accession>
<evidence type="ECO:0000313" key="1">
    <source>
        <dbReference type="EMBL" id="QGM99443.1"/>
    </source>
</evidence>
<dbReference type="KEGG" id="mpar:F7D14_19435"/>
<sequence length="70" mass="7915">MQKKRPSGRDCALAQSALETLKERERREQELVASASPAIAPVVAMWRDARKGAIRLIDLERRARFARLAV</sequence>